<dbReference type="Gene3D" id="3.40.630.190">
    <property type="entry name" value="LCP protein"/>
    <property type="match status" value="1"/>
</dbReference>
<gene>
    <name evidence="6" type="ORF">CEN50_01320</name>
</gene>
<dbReference type="EMBL" id="NMQA01000015">
    <property type="protein sequence ID" value="PMB00957.1"/>
    <property type="molecule type" value="Genomic_DNA"/>
</dbReference>
<evidence type="ECO:0000313" key="7">
    <source>
        <dbReference type="Proteomes" id="UP000235025"/>
    </source>
</evidence>
<feature type="domain" description="LytR/CpsA/Psr regulator C-terminal" evidence="5">
    <location>
        <begin position="393"/>
        <end position="479"/>
    </location>
</feature>
<keyword evidence="3" id="KW-1133">Transmembrane helix</keyword>
<evidence type="ECO:0000259" key="4">
    <source>
        <dbReference type="Pfam" id="PF03816"/>
    </source>
</evidence>
<protein>
    <submittedName>
        <fullName evidence="6">Transcriptional regulator</fullName>
    </submittedName>
</protein>
<feature type="region of interest" description="Disordered" evidence="2">
    <location>
        <begin position="1"/>
        <end position="32"/>
    </location>
</feature>
<proteinExistence type="inferred from homology"/>
<comment type="caution">
    <text evidence="6">The sequence shown here is derived from an EMBL/GenBank/DDBJ whole genome shotgun (WGS) entry which is preliminary data.</text>
</comment>
<organism evidence="6 7">
    <name type="scientific">Fischerella thermalis CCMEE 5268</name>
    <dbReference type="NCBI Taxonomy" id="2019662"/>
    <lineage>
        <taxon>Bacteria</taxon>
        <taxon>Bacillati</taxon>
        <taxon>Cyanobacteriota</taxon>
        <taxon>Cyanophyceae</taxon>
        <taxon>Nostocales</taxon>
        <taxon>Hapalosiphonaceae</taxon>
        <taxon>Fischerella</taxon>
    </lineage>
</organism>
<dbReference type="PANTHER" id="PTHR33392">
    <property type="entry name" value="POLYISOPRENYL-TEICHOIC ACID--PEPTIDOGLYCAN TEICHOIC ACID TRANSFERASE TAGU"/>
    <property type="match status" value="1"/>
</dbReference>
<dbReference type="Pfam" id="PF13399">
    <property type="entry name" value="LytR_C"/>
    <property type="match status" value="1"/>
</dbReference>
<dbReference type="InterPro" id="IPR050922">
    <property type="entry name" value="LytR/CpsA/Psr_CW_biosynth"/>
</dbReference>
<dbReference type="InterPro" id="IPR027381">
    <property type="entry name" value="LytR/CpsA/Psr_C"/>
</dbReference>
<keyword evidence="3" id="KW-0472">Membrane</keyword>
<dbReference type="AlphaFoldDB" id="A0A2N6KM45"/>
<comment type="similarity">
    <text evidence="1">Belongs to the LytR/CpsA/Psr (LCP) family.</text>
</comment>
<dbReference type="Pfam" id="PF03816">
    <property type="entry name" value="LytR_cpsA_psr"/>
    <property type="match status" value="1"/>
</dbReference>
<accession>A0A2N6KM45</accession>
<dbReference type="RefSeq" id="WP_102171133.1">
    <property type="nucleotide sequence ID" value="NZ_NMQA01000015.1"/>
</dbReference>
<feature type="transmembrane region" description="Helical" evidence="3">
    <location>
        <begin position="59"/>
        <end position="83"/>
    </location>
</feature>
<feature type="domain" description="Cell envelope-related transcriptional attenuator" evidence="4">
    <location>
        <begin position="151"/>
        <end position="297"/>
    </location>
</feature>
<evidence type="ECO:0000256" key="1">
    <source>
        <dbReference type="ARBA" id="ARBA00006068"/>
    </source>
</evidence>
<keyword evidence="3" id="KW-0812">Transmembrane</keyword>
<dbReference type="PANTHER" id="PTHR33392:SF6">
    <property type="entry name" value="POLYISOPRENYL-TEICHOIC ACID--PEPTIDOGLYCAN TEICHOIC ACID TRANSFERASE TAGU"/>
    <property type="match status" value="1"/>
</dbReference>
<evidence type="ECO:0000256" key="2">
    <source>
        <dbReference type="SAM" id="MobiDB-lite"/>
    </source>
</evidence>
<sequence length="480" mass="53226">MVKQVAQIKNQGKSQQAQKSTNEANPQQQQANVSSQFVESVGSIPSQLYQRLGLAMPRWLFWLLTIVVGITLSGLLVSTLALWTPLWSDIDRTDEELGMGGPDAEKTPLPGEIWSNISQYKLTRPMNILIMGIEPVRGKVDGSPESYAGSSDTMLLVRLNPENNTIRVLSIPRDTMIAIPESKELTKVSQANAQGGPVLAARVVSRTLSNAPIDRYIRISTSGLRQLVDQLGGVEVFVPKPMQYKDSAGKFSINLVSGWQTLNGEQAEQFVRYREANTGDLPRVQRQQALLMGLRERLFSPTVLPRLPQLVHIMGKYFDTNLKVEEMMALVNFSLNMERDNFQMTMLPGIFSRLSADPDSYWLNLTGKVDLLNNYTGVIIGGLKPDTRSLPSLKIAIQNASNQPQLTDKVINSLKSKGFKNVYTTSDWPDGRSETKIIAQKGNRQAAEQLQKILGLGTIEVSATGDLESDLTIRIGKDWK</sequence>
<evidence type="ECO:0000256" key="3">
    <source>
        <dbReference type="SAM" id="Phobius"/>
    </source>
</evidence>
<evidence type="ECO:0000313" key="6">
    <source>
        <dbReference type="EMBL" id="PMB00957.1"/>
    </source>
</evidence>
<feature type="compositionally biased region" description="Polar residues" evidence="2">
    <location>
        <begin position="7"/>
        <end position="32"/>
    </location>
</feature>
<dbReference type="NCBIfam" id="TIGR00350">
    <property type="entry name" value="lytR_cpsA_psr"/>
    <property type="match status" value="1"/>
</dbReference>
<dbReference type="InterPro" id="IPR004474">
    <property type="entry name" value="LytR_CpsA_psr"/>
</dbReference>
<dbReference type="Gene3D" id="3.30.70.2390">
    <property type="match status" value="1"/>
</dbReference>
<dbReference type="Proteomes" id="UP000235025">
    <property type="component" value="Unassembled WGS sequence"/>
</dbReference>
<reference evidence="6 7" key="1">
    <citation type="submission" date="2017-07" db="EMBL/GenBank/DDBJ databases">
        <title>Genomes of Fischerella (Mastigocladus) sp. strains.</title>
        <authorList>
            <person name="Miller S.R."/>
        </authorList>
    </citation>
    <scope>NUCLEOTIDE SEQUENCE [LARGE SCALE GENOMIC DNA]</scope>
    <source>
        <strain evidence="6 7">CCMEE 5268</strain>
    </source>
</reference>
<name>A0A2N6KM45_9CYAN</name>
<evidence type="ECO:0000259" key="5">
    <source>
        <dbReference type="Pfam" id="PF13399"/>
    </source>
</evidence>